<dbReference type="PANTHER" id="PTHR11740:SF0">
    <property type="entry name" value="CASEIN KINASE II SUBUNIT BETA"/>
    <property type="match status" value="1"/>
</dbReference>
<dbReference type="EMBL" id="KB206689">
    <property type="protein sequence ID" value="ELP88887.1"/>
    <property type="molecule type" value="Genomic_DNA"/>
</dbReference>
<dbReference type="InterPro" id="IPR000704">
    <property type="entry name" value="Casein_kinase_II_reg-sub"/>
</dbReference>
<dbReference type="SUPFAM" id="SSF57798">
    <property type="entry name" value="Casein kinase II beta subunit"/>
    <property type="match status" value="1"/>
</dbReference>
<dbReference type="GO" id="GO:0016301">
    <property type="term" value="F:kinase activity"/>
    <property type="evidence" value="ECO:0007669"/>
    <property type="project" value="UniProtKB-KW"/>
</dbReference>
<dbReference type="GO" id="GO:0005737">
    <property type="term" value="C:cytoplasm"/>
    <property type="evidence" value="ECO:0007669"/>
    <property type="project" value="TreeGrafter"/>
</dbReference>
<organism evidence="3 4">
    <name type="scientific">Entamoeba invadens IP1</name>
    <dbReference type="NCBI Taxonomy" id="370355"/>
    <lineage>
        <taxon>Eukaryota</taxon>
        <taxon>Amoebozoa</taxon>
        <taxon>Evosea</taxon>
        <taxon>Archamoebae</taxon>
        <taxon>Mastigamoebida</taxon>
        <taxon>Entamoebidae</taxon>
        <taxon>Entamoeba</taxon>
    </lineage>
</organism>
<protein>
    <recommendedName>
        <fullName evidence="2">Casein kinase II subunit beta</fullName>
        <shortName evidence="2">CK II beta</shortName>
    </recommendedName>
</protein>
<dbReference type="KEGG" id="eiv:EIN_475890"/>
<dbReference type="Pfam" id="PF01214">
    <property type="entry name" value="CK_II_beta"/>
    <property type="match status" value="1"/>
</dbReference>
<comment type="similarity">
    <text evidence="1 2">Belongs to the casein kinase 2 subunit beta family.</text>
</comment>
<dbReference type="GeneID" id="14887851"/>
<dbReference type="PANTHER" id="PTHR11740">
    <property type="entry name" value="CASEIN KINASE II SUBUNIT BETA"/>
    <property type="match status" value="1"/>
</dbReference>
<evidence type="ECO:0000313" key="4">
    <source>
        <dbReference type="Proteomes" id="UP000014680"/>
    </source>
</evidence>
<dbReference type="RefSeq" id="XP_004255658.1">
    <property type="nucleotide sequence ID" value="XM_004255610.1"/>
</dbReference>
<dbReference type="Proteomes" id="UP000014680">
    <property type="component" value="Unassembled WGS sequence"/>
</dbReference>
<name>A0A0A1U798_ENTIV</name>
<dbReference type="FunFam" id="2.20.25.20:FF:000001">
    <property type="entry name" value="Casein kinase II subunit beta"/>
    <property type="match status" value="1"/>
</dbReference>
<dbReference type="VEuPathDB" id="AmoebaDB:EIN_475890"/>
<dbReference type="Gene3D" id="1.10.1820.10">
    <property type="entry name" value="protein kinase ck2 holoenzyme, chain C, domain 1"/>
    <property type="match status" value="1"/>
</dbReference>
<sequence>MKKTKKKSTWIHSFCALPENEFLCEVDKSFIEDDFNLYGLSTTVNYFSECLNTILQIPQQTIYPLEIQNEIGVETKKLYGLVHARYIVTPAGLDKMIQKYQNTDFGVCICVKCNEHPLLPIGLFDVFGKSKVKFYCPCCNDTYNVPRAFPSYILDGAYFGTTFANLLLMQIDEHPKNEFNYVPRIFGFQVAPAHYVRPTEYKDFFGRKSFFHC</sequence>
<evidence type="ECO:0000313" key="3">
    <source>
        <dbReference type="EMBL" id="ELP88887.1"/>
    </source>
</evidence>
<gene>
    <name evidence="3" type="ORF">EIN_475890</name>
</gene>
<dbReference type="GO" id="GO:0005956">
    <property type="term" value="C:protein kinase CK2 complex"/>
    <property type="evidence" value="ECO:0007669"/>
    <property type="project" value="UniProtKB-UniRule"/>
</dbReference>
<keyword evidence="3" id="KW-0418">Kinase</keyword>
<dbReference type="GO" id="GO:0019887">
    <property type="term" value="F:protein kinase regulator activity"/>
    <property type="evidence" value="ECO:0007669"/>
    <property type="project" value="InterPro"/>
</dbReference>
<keyword evidence="3" id="KW-0808">Transferase</keyword>
<dbReference type="InterPro" id="IPR016149">
    <property type="entry name" value="Casein_kin_II_reg-sub_N"/>
</dbReference>
<dbReference type="PRINTS" id="PR00472">
    <property type="entry name" value="CASNKINASEII"/>
</dbReference>
<reference evidence="3 4" key="1">
    <citation type="submission" date="2012-10" db="EMBL/GenBank/DDBJ databases">
        <authorList>
            <person name="Zafar N."/>
            <person name="Inman J."/>
            <person name="Hall N."/>
            <person name="Lorenzi H."/>
            <person name="Caler E."/>
        </authorList>
    </citation>
    <scope>NUCLEOTIDE SEQUENCE [LARGE SCALE GENOMIC DNA]</scope>
    <source>
        <strain evidence="3 4">IP1</strain>
    </source>
</reference>
<dbReference type="Gene3D" id="2.20.25.20">
    <property type="match status" value="1"/>
</dbReference>
<comment type="subunit">
    <text evidence="2">Tetramer of two alpha and two beta subunits.</text>
</comment>
<keyword evidence="4" id="KW-1185">Reference proteome</keyword>
<proteinExistence type="inferred from homology"/>
<dbReference type="OMA" id="DADFGRC"/>
<evidence type="ECO:0000256" key="1">
    <source>
        <dbReference type="ARBA" id="ARBA00006941"/>
    </source>
</evidence>
<accession>A0A0A1U798</accession>
<dbReference type="InterPro" id="IPR035991">
    <property type="entry name" value="Casein_kinase_II_beta-like"/>
</dbReference>
<dbReference type="OrthoDB" id="3971593at2759"/>
<dbReference type="SMART" id="SM01085">
    <property type="entry name" value="CK_II_beta"/>
    <property type="match status" value="1"/>
</dbReference>
<dbReference type="FunFam" id="1.10.1820.10:FF:000005">
    <property type="entry name" value="Casein kinase II subunit beta"/>
    <property type="match status" value="1"/>
</dbReference>
<dbReference type="AlphaFoldDB" id="A0A0A1U798"/>
<evidence type="ECO:0000256" key="2">
    <source>
        <dbReference type="RuleBase" id="RU361268"/>
    </source>
</evidence>